<evidence type="ECO:0000313" key="3">
    <source>
        <dbReference type="EMBL" id="QJX80698.1"/>
    </source>
</evidence>
<evidence type="ECO:0000313" key="4">
    <source>
        <dbReference type="Proteomes" id="UP000501076"/>
    </source>
</evidence>
<sequence length="404" mass="46355">MSPRKIKFMHIADTHNGYSGNASLHNEFSELKINKYTETGENIRTADINKAFAQAIDIALEEKVDFVIHAGDGMNEVGYKNPAHYNFYMDQVERFSSTGRTWLEIAGNHNFSKKAGVGNELFKLGKMQNVIAVFRGLYEQRTIEGIDDVVCHCLPSSYDNSTFKNELEKVKKVEGKVNVLVTHCGVSSIPQYAENESSIVVHLDELINKEMDYVALGDYHIYTDLGHNIIYPGPIEHLAFGQEKKPRVLIVEIDLDTKEVTKTNKFLNVRPMIDMKEINAEGMLIEDIQSQIIQRFKSEKVEDGIVRLVIKNLPKNLKHRHLFLTDEIRNEIDRCLYFKFDFKNKVELSESVKTKEMDSEEFESLQDGLSSFVNQIPEDPNFPKKELLTFMMPYLTEVLENADN</sequence>
<dbReference type="CDD" id="cd00840">
    <property type="entry name" value="MPP_Mre11_N"/>
    <property type="match status" value="1"/>
</dbReference>
<dbReference type="Proteomes" id="UP000501076">
    <property type="component" value="Plasmid pFDU301A"/>
</dbReference>
<keyword evidence="3" id="KW-0614">Plasmid</keyword>
<reference evidence="3 4" key="1">
    <citation type="submission" date="2019-10" db="EMBL/GenBank/DDBJ databases">
        <title>Complete genome sequences for adaption low water activity.</title>
        <authorList>
            <person name="Zhao L."/>
            <person name="Zhong J."/>
        </authorList>
    </citation>
    <scope>NUCLEOTIDE SEQUENCE [LARGE SCALE GENOMIC DNA]</scope>
    <source>
        <strain evidence="3 4">FDU301</strain>
        <plasmid evidence="4">pfdu301a</plasmid>
    </source>
</reference>
<dbReference type="GO" id="GO:0016787">
    <property type="term" value="F:hydrolase activity"/>
    <property type="evidence" value="ECO:0007669"/>
    <property type="project" value="UniProtKB-KW"/>
</dbReference>
<protein>
    <recommendedName>
        <fullName evidence="2">Calcineurin-like phosphoesterase domain-containing protein</fullName>
    </recommendedName>
</protein>
<keyword evidence="1" id="KW-0378">Hydrolase</keyword>
<dbReference type="PANTHER" id="PTHR30337">
    <property type="entry name" value="COMPONENT OF ATP-DEPENDENT DSDNA EXONUCLEASE"/>
    <property type="match status" value="1"/>
</dbReference>
<dbReference type="AlphaFoldDB" id="A0A6M6E8E8"/>
<feature type="domain" description="Calcineurin-like phosphoesterase" evidence="2">
    <location>
        <begin position="6"/>
        <end position="222"/>
    </location>
</feature>
<evidence type="ECO:0000256" key="1">
    <source>
        <dbReference type="ARBA" id="ARBA00022801"/>
    </source>
</evidence>
<dbReference type="EMBL" id="CP045273">
    <property type="protein sequence ID" value="QJX80698.1"/>
    <property type="molecule type" value="Genomic_DNA"/>
</dbReference>
<accession>A0A6M6E8E8</accession>
<name>A0A6M6E8E8_PRIMG</name>
<dbReference type="SUPFAM" id="SSF56300">
    <property type="entry name" value="Metallo-dependent phosphatases"/>
    <property type="match status" value="1"/>
</dbReference>
<dbReference type="InterPro" id="IPR050535">
    <property type="entry name" value="DNA_Repair-Maintenance_Comp"/>
</dbReference>
<geneLocation type="plasmid" evidence="4">
    <name>pfdu301a</name>
</geneLocation>
<organism evidence="3 4">
    <name type="scientific">Priestia megaterium</name>
    <name type="common">Bacillus megaterium</name>
    <dbReference type="NCBI Taxonomy" id="1404"/>
    <lineage>
        <taxon>Bacteria</taxon>
        <taxon>Bacillati</taxon>
        <taxon>Bacillota</taxon>
        <taxon>Bacilli</taxon>
        <taxon>Bacillales</taxon>
        <taxon>Bacillaceae</taxon>
        <taxon>Priestia</taxon>
    </lineage>
</organism>
<proteinExistence type="predicted"/>
<dbReference type="InterPro" id="IPR029052">
    <property type="entry name" value="Metallo-depent_PP-like"/>
</dbReference>
<gene>
    <name evidence="3" type="ORF">FDZ14_31915</name>
</gene>
<dbReference type="InterPro" id="IPR004843">
    <property type="entry name" value="Calcineurin-like_PHP"/>
</dbReference>
<dbReference type="Gene3D" id="3.60.21.10">
    <property type="match status" value="1"/>
</dbReference>
<dbReference type="InterPro" id="IPR041796">
    <property type="entry name" value="Mre11_N"/>
</dbReference>
<dbReference type="Pfam" id="PF00149">
    <property type="entry name" value="Metallophos"/>
    <property type="match status" value="1"/>
</dbReference>
<evidence type="ECO:0000259" key="2">
    <source>
        <dbReference type="Pfam" id="PF00149"/>
    </source>
</evidence>
<dbReference type="RefSeq" id="WP_171778694.1">
    <property type="nucleotide sequence ID" value="NZ_CP045273.1"/>
</dbReference>